<proteinExistence type="predicted"/>
<feature type="chain" id="PRO_5026916311" evidence="1">
    <location>
        <begin position="32"/>
        <end position="237"/>
    </location>
</feature>
<dbReference type="AlphaFoldDB" id="A0A6L2ZNG7"/>
<dbReference type="InterPro" id="IPR008962">
    <property type="entry name" value="PapD-like_sf"/>
</dbReference>
<keyword evidence="2" id="KW-0966">Cell projection</keyword>
<evidence type="ECO:0000256" key="1">
    <source>
        <dbReference type="SAM" id="SignalP"/>
    </source>
</evidence>
<keyword evidence="2" id="KW-0282">Flagellum</keyword>
<dbReference type="Gene3D" id="2.60.40.10">
    <property type="entry name" value="Immunoglobulins"/>
    <property type="match status" value="1"/>
</dbReference>
<feature type="signal peptide" evidence="1">
    <location>
        <begin position="1"/>
        <end position="31"/>
    </location>
</feature>
<dbReference type="Proteomes" id="UP000504714">
    <property type="component" value="Unassembled WGS sequence"/>
</dbReference>
<protein>
    <submittedName>
        <fullName evidence="2">Pili and flagellar-assembly chaperone</fullName>
    </submittedName>
</protein>
<gene>
    <name evidence="2" type="ORF">RINTU1_18090</name>
</gene>
<evidence type="ECO:0000313" key="3">
    <source>
        <dbReference type="Proteomes" id="UP000504714"/>
    </source>
</evidence>
<comment type="caution">
    <text evidence="2">The sequence shown here is derived from an EMBL/GenBank/DDBJ whole genome shotgun (WGS) entry which is preliminary data.</text>
</comment>
<reference evidence="2 3" key="1">
    <citation type="submission" date="2020-06" db="EMBL/GenBank/DDBJ databases">
        <title>The genome sequence of Candidatus Regiella insecticola strain Tut.</title>
        <authorList>
            <person name="Nikoh N."/>
            <person name="Tsuchida T."/>
            <person name="Koga R."/>
            <person name="Oshima K."/>
            <person name="Hattori M."/>
            <person name="Fukatsu T."/>
        </authorList>
    </citation>
    <scope>NUCLEOTIDE SEQUENCE [LARGE SCALE GENOMIC DNA]</scope>
    <source>
        <strain evidence="2 3">Tut</strain>
    </source>
</reference>
<name>A0A6L2ZNG7_9ENTR</name>
<sequence>MIFPYFLLKSCLFKSLLLKIALLLSVTAAHAQLLAIPTRMTVEGLEKDQTIRVINKGDIPIYLNVTLNRIENPGKNPENKTPIGQIQHPEMIFNPTRITLGAKQERHINLIPLTTPLQETLYRLYITPVTQTKIKGIDDKKITVPLTFGIAYGVLIHHLPASAQQTQRWEYQCLEPSGIKLTAMGKIHNSFNALRVPNSQQEIPSSQNVYPGTPILLPNIKQLSGEVEEKSFSIVCP</sequence>
<accession>A0A6L2ZNG7</accession>
<dbReference type="RefSeq" id="WP_176487985.1">
    <property type="nucleotide sequence ID" value="NZ_BLXO01000003.1"/>
</dbReference>
<dbReference type="InterPro" id="IPR013783">
    <property type="entry name" value="Ig-like_fold"/>
</dbReference>
<keyword evidence="2" id="KW-0969">Cilium</keyword>
<evidence type="ECO:0000313" key="2">
    <source>
        <dbReference type="EMBL" id="GFN46296.1"/>
    </source>
</evidence>
<dbReference type="SUPFAM" id="SSF49354">
    <property type="entry name" value="PapD-like"/>
    <property type="match status" value="1"/>
</dbReference>
<dbReference type="EMBL" id="BLXO01000003">
    <property type="protein sequence ID" value="GFN46296.1"/>
    <property type="molecule type" value="Genomic_DNA"/>
</dbReference>
<keyword evidence="1" id="KW-0732">Signal</keyword>
<organism evidence="2 3">
    <name type="scientific">Candidatus Regiella insecticola</name>
    <dbReference type="NCBI Taxonomy" id="138073"/>
    <lineage>
        <taxon>Bacteria</taxon>
        <taxon>Pseudomonadati</taxon>
        <taxon>Pseudomonadota</taxon>
        <taxon>Gammaproteobacteria</taxon>
        <taxon>Enterobacterales</taxon>
        <taxon>Enterobacteriaceae</taxon>
        <taxon>aphid secondary symbionts</taxon>
        <taxon>Candidatus Regiella</taxon>
    </lineage>
</organism>